<gene>
    <name evidence="2" type="ORF">CRE_07702</name>
</gene>
<organism evidence="3">
    <name type="scientific">Caenorhabditis remanei</name>
    <name type="common">Caenorhabditis vulgaris</name>
    <dbReference type="NCBI Taxonomy" id="31234"/>
    <lineage>
        <taxon>Eukaryota</taxon>
        <taxon>Metazoa</taxon>
        <taxon>Ecdysozoa</taxon>
        <taxon>Nematoda</taxon>
        <taxon>Chromadorea</taxon>
        <taxon>Rhabditida</taxon>
        <taxon>Rhabditina</taxon>
        <taxon>Rhabditomorpha</taxon>
        <taxon>Rhabditoidea</taxon>
        <taxon>Rhabditidae</taxon>
        <taxon>Peloderinae</taxon>
        <taxon>Caenorhabditis</taxon>
    </lineage>
</organism>
<evidence type="ECO:0000256" key="1">
    <source>
        <dbReference type="SAM" id="MobiDB-lite"/>
    </source>
</evidence>
<sequence>MLGIILIVLGPDFTVKFNLNRTLLNVADRSTCFQYWEILARIVKEEKIIWPHLKLAISESVETTQTDAATGASGSGFGPIRAHDMSRGKKLGSYGLGSYSKFRQHR</sequence>
<evidence type="ECO:0000313" key="3">
    <source>
        <dbReference type="Proteomes" id="UP000008281"/>
    </source>
</evidence>
<proteinExistence type="predicted"/>
<protein>
    <submittedName>
        <fullName evidence="2">Uncharacterized protein</fullName>
    </submittedName>
</protein>
<feature type="region of interest" description="Disordered" evidence="1">
    <location>
        <begin position="67"/>
        <end position="106"/>
    </location>
</feature>
<name>E3MZY5_CAERE</name>
<dbReference type="AlphaFoldDB" id="E3MZY5"/>
<evidence type="ECO:0000313" key="2">
    <source>
        <dbReference type="EMBL" id="EFP13135.1"/>
    </source>
</evidence>
<accession>E3MZY5</accession>
<dbReference type="EMBL" id="DS268502">
    <property type="protein sequence ID" value="EFP13135.1"/>
    <property type="molecule type" value="Genomic_DNA"/>
</dbReference>
<dbReference type="HOGENOM" id="CLU_2225670_0_0_1"/>
<dbReference type="InParanoid" id="E3MZY5"/>
<keyword evidence="3" id="KW-1185">Reference proteome</keyword>
<dbReference type="Proteomes" id="UP000008281">
    <property type="component" value="Unassembled WGS sequence"/>
</dbReference>
<reference evidence="2" key="1">
    <citation type="submission" date="2007-07" db="EMBL/GenBank/DDBJ databases">
        <title>PCAP assembly of the Caenorhabditis remanei genome.</title>
        <authorList>
            <consortium name="The Caenorhabditis remanei Sequencing Consortium"/>
            <person name="Wilson R.K."/>
        </authorList>
    </citation>
    <scope>NUCLEOTIDE SEQUENCE [LARGE SCALE GENOMIC DNA]</scope>
    <source>
        <strain evidence="2">PB4641</strain>
    </source>
</reference>